<sequence length="403" mass="40961">MTADAPAPGALLRALLTLGVTQIAAWGSLFYTMALVGPRILHDTGWSEALVFGGFSVAMIASGAAAPWAGRLIDRHGGRPVMTAASLIGAAGLGFLALAQGPLPYLAAWAVIGVAMAGALYDPAFATLAQIAGPQTRRAISMLTLAGGFASTVSWPLTLWLLRDLDWRQVILVHAAGQALLCAPLHAFGLPKAAPARPAKLAGEAAPRASLLRGMDWTAFALFALVISAHGLVTSGLSVHLVRLLDQLGLTEAQGVLAGVFIGPAQVGARLLELLFGARLSALALGVFSTAILPFAFALLAFAAPSTAVAIAFGLVYGASNGLITIARGVVPFALFRRDRYGEILGLLAAPALATKSAAPVVFALVLSAGGPSAAVAFCAALGVLAASAMLLLALLRGTAQRA</sequence>
<reference evidence="7" key="1">
    <citation type="journal article" date="2014" name="Int. J. Syst. Evol. Microbiol.">
        <title>Complete genome sequence of Corynebacterium casei LMG S-19264T (=DSM 44701T), isolated from a smear-ripened cheese.</title>
        <authorList>
            <consortium name="US DOE Joint Genome Institute (JGI-PGF)"/>
            <person name="Walter F."/>
            <person name="Albersmeier A."/>
            <person name="Kalinowski J."/>
            <person name="Ruckert C."/>
        </authorList>
    </citation>
    <scope>NUCLEOTIDE SEQUENCE</scope>
    <source>
        <strain evidence="7">CGMCC 1.12214</strain>
    </source>
</reference>
<dbReference type="InterPro" id="IPR036259">
    <property type="entry name" value="MFS_trans_sf"/>
</dbReference>
<organism evidence="7 8">
    <name type="scientific">Alsobacter metallidurans</name>
    <dbReference type="NCBI Taxonomy" id="340221"/>
    <lineage>
        <taxon>Bacteria</taxon>
        <taxon>Pseudomonadati</taxon>
        <taxon>Pseudomonadota</taxon>
        <taxon>Alphaproteobacteria</taxon>
        <taxon>Hyphomicrobiales</taxon>
        <taxon>Alsobacteraceae</taxon>
        <taxon>Alsobacter</taxon>
    </lineage>
</organism>
<keyword evidence="8" id="KW-1185">Reference proteome</keyword>
<evidence type="ECO:0000256" key="4">
    <source>
        <dbReference type="ARBA" id="ARBA00022989"/>
    </source>
</evidence>
<accession>A0A917MJ04</accession>
<dbReference type="AlphaFoldDB" id="A0A917MJ04"/>
<dbReference type="PANTHER" id="PTHR43385">
    <property type="entry name" value="RIBOFLAVIN TRANSPORTER RIBJ"/>
    <property type="match status" value="1"/>
</dbReference>
<keyword evidence="2" id="KW-0813">Transport</keyword>
<evidence type="ECO:0000313" key="7">
    <source>
        <dbReference type="EMBL" id="GGH26713.1"/>
    </source>
</evidence>
<protein>
    <submittedName>
        <fullName evidence="7">MFS transporter</fullName>
    </submittedName>
</protein>
<keyword evidence="5 6" id="KW-0472">Membrane</keyword>
<evidence type="ECO:0000256" key="2">
    <source>
        <dbReference type="ARBA" id="ARBA00022448"/>
    </source>
</evidence>
<feature type="transmembrane region" description="Helical" evidence="6">
    <location>
        <begin position="284"/>
        <end position="304"/>
    </location>
</feature>
<dbReference type="RefSeq" id="WP_188518961.1">
    <property type="nucleotide sequence ID" value="NZ_BMES01000002.1"/>
</dbReference>
<proteinExistence type="predicted"/>
<comment type="subcellular location">
    <subcellularLocation>
        <location evidence="1">Membrane</location>
        <topology evidence="1">Multi-pass membrane protein</topology>
    </subcellularLocation>
</comment>
<dbReference type="EMBL" id="BMES01000002">
    <property type="protein sequence ID" value="GGH26713.1"/>
    <property type="molecule type" value="Genomic_DNA"/>
</dbReference>
<evidence type="ECO:0000256" key="5">
    <source>
        <dbReference type="ARBA" id="ARBA00023136"/>
    </source>
</evidence>
<feature type="transmembrane region" description="Helical" evidence="6">
    <location>
        <begin position="375"/>
        <end position="396"/>
    </location>
</feature>
<feature type="transmembrane region" description="Helical" evidence="6">
    <location>
        <begin position="310"/>
        <end position="335"/>
    </location>
</feature>
<feature type="transmembrane region" description="Helical" evidence="6">
    <location>
        <begin position="253"/>
        <end position="272"/>
    </location>
</feature>
<keyword evidence="4 6" id="KW-1133">Transmembrane helix</keyword>
<dbReference type="InterPro" id="IPR052983">
    <property type="entry name" value="MFS_Riboflavin_Transporter"/>
</dbReference>
<dbReference type="PANTHER" id="PTHR43385:SF1">
    <property type="entry name" value="RIBOFLAVIN TRANSPORTER RIBJ"/>
    <property type="match status" value="1"/>
</dbReference>
<gene>
    <name evidence="7" type="ORF">GCM10007036_34710</name>
</gene>
<feature type="transmembrane region" description="Helical" evidence="6">
    <location>
        <begin position="211"/>
        <end position="233"/>
    </location>
</feature>
<feature type="transmembrane region" description="Helical" evidence="6">
    <location>
        <begin position="106"/>
        <end position="128"/>
    </location>
</feature>
<feature type="transmembrane region" description="Helical" evidence="6">
    <location>
        <begin position="49"/>
        <end position="69"/>
    </location>
</feature>
<evidence type="ECO:0000256" key="1">
    <source>
        <dbReference type="ARBA" id="ARBA00004141"/>
    </source>
</evidence>
<feature type="transmembrane region" description="Helical" evidence="6">
    <location>
        <begin position="140"/>
        <end position="161"/>
    </location>
</feature>
<comment type="caution">
    <text evidence="7">The sequence shown here is derived from an EMBL/GenBank/DDBJ whole genome shotgun (WGS) entry which is preliminary data.</text>
</comment>
<keyword evidence="3 6" id="KW-0812">Transmembrane</keyword>
<evidence type="ECO:0000256" key="3">
    <source>
        <dbReference type="ARBA" id="ARBA00022692"/>
    </source>
</evidence>
<evidence type="ECO:0000256" key="6">
    <source>
        <dbReference type="SAM" id="Phobius"/>
    </source>
</evidence>
<dbReference type="Pfam" id="PF07690">
    <property type="entry name" value="MFS_1"/>
    <property type="match status" value="1"/>
</dbReference>
<name>A0A917MJ04_9HYPH</name>
<dbReference type="Gene3D" id="1.20.1250.20">
    <property type="entry name" value="MFS general substrate transporter like domains"/>
    <property type="match status" value="1"/>
</dbReference>
<feature type="transmembrane region" description="Helical" evidence="6">
    <location>
        <begin position="12"/>
        <end position="37"/>
    </location>
</feature>
<dbReference type="GO" id="GO:0022857">
    <property type="term" value="F:transmembrane transporter activity"/>
    <property type="evidence" value="ECO:0007669"/>
    <property type="project" value="InterPro"/>
</dbReference>
<reference evidence="7" key="2">
    <citation type="submission" date="2020-09" db="EMBL/GenBank/DDBJ databases">
        <authorList>
            <person name="Sun Q."/>
            <person name="Zhou Y."/>
        </authorList>
    </citation>
    <scope>NUCLEOTIDE SEQUENCE</scope>
    <source>
        <strain evidence="7">CGMCC 1.12214</strain>
    </source>
</reference>
<feature type="transmembrane region" description="Helical" evidence="6">
    <location>
        <begin position="347"/>
        <end position="369"/>
    </location>
</feature>
<dbReference type="InterPro" id="IPR011701">
    <property type="entry name" value="MFS"/>
</dbReference>
<dbReference type="GO" id="GO:0016020">
    <property type="term" value="C:membrane"/>
    <property type="evidence" value="ECO:0007669"/>
    <property type="project" value="UniProtKB-SubCell"/>
</dbReference>
<dbReference type="Proteomes" id="UP000603912">
    <property type="component" value="Unassembled WGS sequence"/>
</dbReference>
<feature type="transmembrane region" description="Helical" evidence="6">
    <location>
        <begin position="81"/>
        <end position="100"/>
    </location>
</feature>
<dbReference type="SUPFAM" id="SSF103473">
    <property type="entry name" value="MFS general substrate transporter"/>
    <property type="match status" value="1"/>
</dbReference>
<evidence type="ECO:0000313" key="8">
    <source>
        <dbReference type="Proteomes" id="UP000603912"/>
    </source>
</evidence>